<proteinExistence type="predicted"/>
<dbReference type="STRING" id="56646.A0A2L2TKB4"/>
<sequence>MKDRVLSASRKTSIATEVSNSDFATAASAQHTVRSSNSFSEPEADPGSSEDQTVSLLQRRDAEFTSPCINVQDDIDGLGHHPASPIYSHTDSEPQGSSHLDQATLPFHQPPHQLPELVLQEYTPIATEQTESSWHNTKYTPQGTNSSYGDRHQLGLPICVLKQNDAELLRHFFSGFSNAFDLGDPDRPFSSWLSTRVLQFPRFLESILTIASRHLGKEETNTAFSNSAANASSDHAQHLPSIASIIDLTIQETHSVTNLLSRFVRTMEAKNLIYPSSLDQEHMMEELTEPFQQENIPEAAWWANLRLKIYLAVVTQAPFASNSDSVYANKKGVPINDKEWANLMLLHLADISRYCFSDNKHADHYTALLTDLTTWSKSKPDSFDPIYICKHLDGQVLPDVWVYNESVAAGLQYYHLGRMLLISHDPRLPKIGPAKNREMKRIEIEMKNDTKIICAIAEGMGEASPTYLIACMAIALVGDLFDRRAEQDTLLHILTNAVDQFGWPTSYIRETLKETWGWLKPGHDNIC</sequence>
<feature type="compositionally biased region" description="Polar residues" evidence="2">
    <location>
        <begin position="87"/>
        <end position="101"/>
    </location>
</feature>
<evidence type="ECO:0008006" key="5">
    <source>
        <dbReference type="Google" id="ProtNLM"/>
    </source>
</evidence>
<reference evidence="4" key="1">
    <citation type="submission" date="2014-10" db="EMBL/GenBank/DDBJ databases">
        <authorList>
            <person name="King R."/>
        </authorList>
    </citation>
    <scope>NUCLEOTIDE SEQUENCE [LARGE SCALE GENOMIC DNA]</scope>
    <source>
        <strain evidence="4">A3/5</strain>
    </source>
</reference>
<dbReference type="PANTHER" id="PTHR37534">
    <property type="entry name" value="TRANSCRIPTIONAL ACTIVATOR PROTEIN UGA3"/>
    <property type="match status" value="1"/>
</dbReference>
<feature type="region of interest" description="Disordered" evidence="2">
    <location>
        <begin position="1"/>
        <end position="54"/>
    </location>
</feature>
<feature type="region of interest" description="Disordered" evidence="2">
    <location>
        <begin position="70"/>
        <end position="108"/>
    </location>
</feature>
<dbReference type="AlphaFoldDB" id="A0A2L2TKB4"/>
<keyword evidence="1" id="KW-0539">Nucleus</keyword>
<dbReference type="GO" id="GO:0005634">
    <property type="term" value="C:nucleus"/>
    <property type="evidence" value="ECO:0007669"/>
    <property type="project" value="TreeGrafter"/>
</dbReference>
<name>A0A2L2TKB4_9HYPO</name>
<accession>A0A2L2TKB4</accession>
<feature type="compositionally biased region" description="Polar residues" evidence="2">
    <location>
        <begin position="9"/>
        <end position="40"/>
    </location>
</feature>
<organism evidence="3 4">
    <name type="scientific">Fusarium venenatum</name>
    <dbReference type="NCBI Taxonomy" id="56646"/>
    <lineage>
        <taxon>Eukaryota</taxon>
        <taxon>Fungi</taxon>
        <taxon>Dikarya</taxon>
        <taxon>Ascomycota</taxon>
        <taxon>Pezizomycotina</taxon>
        <taxon>Sordariomycetes</taxon>
        <taxon>Hypocreomycetidae</taxon>
        <taxon>Hypocreales</taxon>
        <taxon>Nectriaceae</taxon>
        <taxon>Fusarium</taxon>
    </lineage>
</organism>
<dbReference type="GO" id="GO:0000976">
    <property type="term" value="F:transcription cis-regulatory region binding"/>
    <property type="evidence" value="ECO:0007669"/>
    <property type="project" value="TreeGrafter"/>
</dbReference>
<evidence type="ECO:0000313" key="4">
    <source>
        <dbReference type="Proteomes" id="UP000245910"/>
    </source>
</evidence>
<dbReference type="EMBL" id="LN649229">
    <property type="protein sequence ID" value="CEI63536.1"/>
    <property type="molecule type" value="Genomic_DNA"/>
</dbReference>
<dbReference type="PANTHER" id="PTHR37534:SF2">
    <property type="entry name" value="N-ACETYLTRANSFERASE DOMAIN-CONTAINING PROTEIN"/>
    <property type="match status" value="1"/>
</dbReference>
<keyword evidence="4" id="KW-1185">Reference proteome</keyword>
<evidence type="ECO:0000313" key="3">
    <source>
        <dbReference type="EMBL" id="CEI63536.1"/>
    </source>
</evidence>
<evidence type="ECO:0000256" key="2">
    <source>
        <dbReference type="SAM" id="MobiDB-lite"/>
    </source>
</evidence>
<protein>
    <recommendedName>
        <fullName evidence="5">ARCA protein</fullName>
    </recommendedName>
</protein>
<evidence type="ECO:0000256" key="1">
    <source>
        <dbReference type="ARBA" id="ARBA00023242"/>
    </source>
</evidence>
<dbReference type="Proteomes" id="UP000245910">
    <property type="component" value="Chromosome I"/>
</dbReference>
<dbReference type="GO" id="GO:0003700">
    <property type="term" value="F:DNA-binding transcription factor activity"/>
    <property type="evidence" value="ECO:0007669"/>
    <property type="project" value="TreeGrafter"/>
</dbReference>
<dbReference type="GO" id="GO:0045944">
    <property type="term" value="P:positive regulation of transcription by RNA polymerase II"/>
    <property type="evidence" value="ECO:0007669"/>
    <property type="project" value="TreeGrafter"/>
</dbReference>